<dbReference type="Pfam" id="PF12796">
    <property type="entry name" value="Ank_2"/>
    <property type="match status" value="1"/>
</dbReference>
<gene>
    <name evidence="13" type="ORF">MEDL_10334</name>
</gene>
<organism evidence="13 14">
    <name type="scientific">Mytilus edulis</name>
    <name type="common">Blue mussel</name>
    <dbReference type="NCBI Taxonomy" id="6550"/>
    <lineage>
        <taxon>Eukaryota</taxon>
        <taxon>Metazoa</taxon>
        <taxon>Spiralia</taxon>
        <taxon>Lophotrochozoa</taxon>
        <taxon>Mollusca</taxon>
        <taxon>Bivalvia</taxon>
        <taxon>Autobranchia</taxon>
        <taxon>Pteriomorphia</taxon>
        <taxon>Mytilida</taxon>
        <taxon>Mytiloidea</taxon>
        <taxon>Mytilidae</taxon>
        <taxon>Mytilinae</taxon>
        <taxon>Mytilus</taxon>
    </lineage>
</organism>
<comment type="catalytic activity">
    <reaction evidence="10">
        <text>L-seryl-[protein] + ATP = O-phospho-L-seryl-[protein] + ADP + H(+)</text>
        <dbReference type="Rhea" id="RHEA:17989"/>
        <dbReference type="Rhea" id="RHEA-COMP:9863"/>
        <dbReference type="Rhea" id="RHEA-COMP:11604"/>
        <dbReference type="ChEBI" id="CHEBI:15378"/>
        <dbReference type="ChEBI" id="CHEBI:29999"/>
        <dbReference type="ChEBI" id="CHEBI:30616"/>
        <dbReference type="ChEBI" id="CHEBI:83421"/>
        <dbReference type="ChEBI" id="CHEBI:456216"/>
        <dbReference type="EC" id="2.7.11.1"/>
    </reaction>
</comment>
<dbReference type="GO" id="GO:0016301">
    <property type="term" value="F:kinase activity"/>
    <property type="evidence" value="ECO:0007669"/>
    <property type="project" value="UniProtKB-KW"/>
</dbReference>
<evidence type="ECO:0000256" key="6">
    <source>
        <dbReference type="ARBA" id="ARBA00022777"/>
    </source>
</evidence>
<evidence type="ECO:0000256" key="8">
    <source>
        <dbReference type="ARBA" id="ARBA00023043"/>
    </source>
</evidence>
<dbReference type="InterPro" id="IPR020859">
    <property type="entry name" value="ROC"/>
</dbReference>
<dbReference type="OrthoDB" id="6078042at2759"/>
<comment type="caution">
    <text evidence="13">The sequence shown here is derived from an EMBL/GenBank/DDBJ whole genome shotgun (WGS) entry which is preliminary data.</text>
</comment>
<dbReference type="PANTHER" id="PTHR24123:SF33">
    <property type="entry name" value="PROTEIN HOS4"/>
    <property type="match status" value="1"/>
</dbReference>
<dbReference type="InterPro" id="IPR051165">
    <property type="entry name" value="Multifunctional_ANK_Repeat"/>
</dbReference>
<dbReference type="InterPro" id="IPR032171">
    <property type="entry name" value="COR-A"/>
</dbReference>
<dbReference type="PROSITE" id="PS50297">
    <property type="entry name" value="ANK_REP_REGION"/>
    <property type="match status" value="2"/>
</dbReference>
<proteinExistence type="predicted"/>
<dbReference type="AlphaFoldDB" id="A0A8S3QEQ8"/>
<dbReference type="SMART" id="SM00248">
    <property type="entry name" value="ANK"/>
    <property type="match status" value="4"/>
</dbReference>
<evidence type="ECO:0000259" key="12">
    <source>
        <dbReference type="PROSITE" id="PS51424"/>
    </source>
</evidence>
<dbReference type="InterPro" id="IPR036770">
    <property type="entry name" value="Ankyrin_rpt-contain_sf"/>
</dbReference>
<evidence type="ECO:0000256" key="7">
    <source>
        <dbReference type="ARBA" id="ARBA00022840"/>
    </source>
</evidence>
<dbReference type="Gene3D" id="3.40.50.300">
    <property type="entry name" value="P-loop containing nucleotide triphosphate hydrolases"/>
    <property type="match status" value="1"/>
</dbReference>
<dbReference type="EMBL" id="CAJPWZ010000517">
    <property type="protein sequence ID" value="CAG2195397.1"/>
    <property type="molecule type" value="Genomic_DNA"/>
</dbReference>
<comment type="cofactor">
    <cofactor evidence="1">
        <name>Mg(2+)</name>
        <dbReference type="ChEBI" id="CHEBI:18420"/>
    </cofactor>
</comment>
<dbReference type="PROSITE" id="PS50088">
    <property type="entry name" value="ANK_REPEAT"/>
    <property type="match status" value="3"/>
</dbReference>
<feature type="domain" description="Roc" evidence="12">
    <location>
        <begin position="244"/>
        <end position="575"/>
    </location>
</feature>
<dbReference type="PANTHER" id="PTHR24123">
    <property type="entry name" value="ANKYRIN REPEAT-CONTAINING"/>
    <property type="match status" value="1"/>
</dbReference>
<keyword evidence="7" id="KW-0067">ATP-binding</keyword>
<dbReference type="InterPro" id="IPR027417">
    <property type="entry name" value="P-loop_NTPase"/>
</dbReference>
<evidence type="ECO:0000256" key="5">
    <source>
        <dbReference type="ARBA" id="ARBA00022741"/>
    </source>
</evidence>
<reference evidence="13" key="1">
    <citation type="submission" date="2021-03" db="EMBL/GenBank/DDBJ databases">
        <authorList>
            <person name="Bekaert M."/>
        </authorList>
    </citation>
    <scope>NUCLEOTIDE SEQUENCE</scope>
</reference>
<keyword evidence="5" id="KW-0547">Nucleotide-binding</keyword>
<feature type="repeat" description="ANK" evidence="11">
    <location>
        <begin position="91"/>
        <end position="123"/>
    </location>
</feature>
<dbReference type="SUPFAM" id="SSF48403">
    <property type="entry name" value="Ankyrin repeat"/>
    <property type="match status" value="1"/>
</dbReference>
<evidence type="ECO:0000313" key="14">
    <source>
        <dbReference type="Proteomes" id="UP000683360"/>
    </source>
</evidence>
<evidence type="ECO:0000256" key="9">
    <source>
        <dbReference type="ARBA" id="ARBA00047899"/>
    </source>
</evidence>
<evidence type="ECO:0000256" key="11">
    <source>
        <dbReference type="PROSITE-ProRule" id="PRU00023"/>
    </source>
</evidence>
<sequence>MKTRDVFEQKFVTWERKNVIQDIMGEWNRKLVIAARDGNLDNLMLCLENEADIEYKWYGDTALMWAARKGHLKVTHVLLGSACDKEAIDAAGWTAFMLAAIEGHLKVTQLLLERGCNRMAAGNDGRTALHLAAQSGCLKITRYLVEQCGISPLVRTHQGKTPYDLAAAQVKELPKNKKVVEYLQNVMSKDAPHINQKTSGEMQVASIDEGKQVNIILDNIVPTEIKLMTDKRSVPVYLKLLESGFEKKRDVRLVIVGKKGAGKTSFIKRLFNDGKRDTGLTSFFKRKLGGHKVGVTSTNGIEIHAMKCKTKAGDCIWNKLEGNYEETELYTRLLKPFEQQLISEHKAIFEDSEEGPDHRAIKDITNAISCPEDTEAKIQLQEDTTSHEQQPNLSFDIACEDINAMVKSKVDLHGNEEYATLLVWDFAGDEEFYYTHQTFLSPDSIYLVVTKLDEADSKNAHEMFQLWMNSIHCYCRLEDQHNTRENNACEMHESKKEDLLDPPVVIIGSHKDKVRHSKGKKIEVKCKKRIESFVKDVSADTCRHIRSEYFVSNTKDDDNEFQKIKQDILNIARGMRSWNKDYPLKFIQLEKILQKKKMELPIPIMTFHELKKITIETPTAMNDEELILFLKFHHEIRALVYFGDLPDCIILDTQWLSNAFKCIITAEKFQLDVGRHRMKEKLLDLNFRGILHTEVVEYIFKDERNILSKHYKHKDDILNIMEKFDIIIPATRDSADDKPCYYVPCLVKTKPEYDIYEMFNVNIETCKKSTWLCFKFRFLPPHLINHLIASLSRKYKVAEVDAPGQEKSQSALFRGTVVFELQKTTKLRKLLLMECPNIIQIQILEFKKEIKRGMYKYIAAFVTEEINKIIGARFQMSNVKFEKKWECGVNKPESDRGLFDFSEEQITAYYCGKCKTTHNFTDEWSDLQNNALCITKEEMNFTKMGMIVLNILADVLYDLLKQYRTNLPPRSDCDITYLYSEHRKLNKNIPSYSSFRRGPWGGNWQDIKISDTATGDDIERIRLTRNELQHSRTFNLDDKRFNELCNIIDHLLQRFDQRIKPASLYTDKLNETLAKTCSDDEVISIENEI</sequence>
<keyword evidence="14" id="KW-1185">Reference proteome</keyword>
<dbReference type="GO" id="GO:0005524">
    <property type="term" value="F:ATP binding"/>
    <property type="evidence" value="ECO:0007669"/>
    <property type="project" value="UniProtKB-KW"/>
</dbReference>
<feature type="repeat" description="ANK" evidence="11">
    <location>
        <begin position="124"/>
        <end position="146"/>
    </location>
</feature>
<feature type="repeat" description="ANK" evidence="11">
    <location>
        <begin position="58"/>
        <end position="90"/>
    </location>
</feature>
<comment type="catalytic activity">
    <reaction evidence="9">
        <text>L-threonyl-[protein] + ATP = O-phospho-L-threonyl-[protein] + ADP + H(+)</text>
        <dbReference type="Rhea" id="RHEA:46608"/>
        <dbReference type="Rhea" id="RHEA-COMP:11060"/>
        <dbReference type="Rhea" id="RHEA-COMP:11605"/>
        <dbReference type="ChEBI" id="CHEBI:15378"/>
        <dbReference type="ChEBI" id="CHEBI:30013"/>
        <dbReference type="ChEBI" id="CHEBI:30616"/>
        <dbReference type="ChEBI" id="CHEBI:61977"/>
        <dbReference type="ChEBI" id="CHEBI:456216"/>
        <dbReference type="EC" id="2.7.11.1"/>
    </reaction>
</comment>
<dbReference type="Pfam" id="PF16095">
    <property type="entry name" value="COR-A"/>
    <property type="match status" value="1"/>
</dbReference>
<keyword evidence="8 11" id="KW-0040">ANK repeat</keyword>
<evidence type="ECO:0000256" key="2">
    <source>
        <dbReference type="ARBA" id="ARBA00012513"/>
    </source>
</evidence>
<evidence type="ECO:0000256" key="10">
    <source>
        <dbReference type="ARBA" id="ARBA00048679"/>
    </source>
</evidence>
<protein>
    <recommendedName>
        <fullName evidence="2">non-specific serine/threonine protein kinase</fullName>
        <ecNumber evidence="2">2.7.11.1</ecNumber>
    </recommendedName>
</protein>
<name>A0A8S3QEQ8_MYTED</name>
<dbReference type="PROSITE" id="PS51424">
    <property type="entry name" value="ROC"/>
    <property type="match status" value="1"/>
</dbReference>
<dbReference type="SUPFAM" id="SSF52540">
    <property type="entry name" value="P-loop containing nucleoside triphosphate hydrolases"/>
    <property type="match status" value="1"/>
</dbReference>
<dbReference type="Pfam" id="PF08477">
    <property type="entry name" value="Roc"/>
    <property type="match status" value="1"/>
</dbReference>
<dbReference type="Proteomes" id="UP000683360">
    <property type="component" value="Unassembled WGS sequence"/>
</dbReference>
<keyword evidence="4" id="KW-0677">Repeat</keyword>
<dbReference type="Gene3D" id="1.25.40.20">
    <property type="entry name" value="Ankyrin repeat-containing domain"/>
    <property type="match status" value="1"/>
</dbReference>
<dbReference type="EC" id="2.7.11.1" evidence="2"/>
<accession>A0A8S3QEQ8</accession>
<dbReference type="InterPro" id="IPR002110">
    <property type="entry name" value="Ankyrin_rpt"/>
</dbReference>
<evidence type="ECO:0000256" key="3">
    <source>
        <dbReference type="ARBA" id="ARBA00022679"/>
    </source>
</evidence>
<evidence type="ECO:0000256" key="1">
    <source>
        <dbReference type="ARBA" id="ARBA00001946"/>
    </source>
</evidence>
<keyword evidence="6" id="KW-0418">Kinase</keyword>
<evidence type="ECO:0000313" key="13">
    <source>
        <dbReference type="EMBL" id="CAG2195397.1"/>
    </source>
</evidence>
<keyword evidence="3" id="KW-0808">Transferase</keyword>
<evidence type="ECO:0000256" key="4">
    <source>
        <dbReference type="ARBA" id="ARBA00022737"/>
    </source>
</evidence>